<dbReference type="InterPro" id="IPR036388">
    <property type="entry name" value="WH-like_DNA-bd_sf"/>
</dbReference>
<dbReference type="SUPFAM" id="SSF46894">
    <property type="entry name" value="C-terminal effector domain of the bipartite response regulators"/>
    <property type="match status" value="2"/>
</dbReference>
<evidence type="ECO:0000256" key="4">
    <source>
        <dbReference type="SAM" id="MobiDB-lite"/>
    </source>
</evidence>
<feature type="region of interest" description="Disordered" evidence="4">
    <location>
        <begin position="1"/>
        <end position="21"/>
    </location>
</feature>
<dbReference type="SMART" id="SM00421">
    <property type="entry name" value="HTH_LUXR"/>
    <property type="match status" value="2"/>
</dbReference>
<keyword evidence="2" id="KW-0238">DNA-binding</keyword>
<evidence type="ECO:0000313" key="6">
    <source>
        <dbReference type="EMBL" id="WAZ19620.1"/>
    </source>
</evidence>
<feature type="domain" description="HTH luxR-type" evidence="5">
    <location>
        <begin position="93"/>
        <end position="158"/>
    </location>
</feature>
<sequence>MPASHLARRPRRPRGEELDLSTSNLTRRELDILRLVPKGMSNRKISRILGISEKTVKNHLSTIYAKIGATGRTQAALYAMRADQVAAVPVRPPEGGVRRLTSRETDVLRLITEGMSNRKIAQNLAISEKTVKNHLSAIYTKIGATDRTQAALYAIGRTCP</sequence>
<evidence type="ECO:0000256" key="3">
    <source>
        <dbReference type="ARBA" id="ARBA00023163"/>
    </source>
</evidence>
<keyword evidence="3" id="KW-0804">Transcription</keyword>
<dbReference type="CDD" id="cd06170">
    <property type="entry name" value="LuxR_C_like"/>
    <property type="match status" value="2"/>
</dbReference>
<evidence type="ECO:0000313" key="7">
    <source>
        <dbReference type="Proteomes" id="UP001164439"/>
    </source>
</evidence>
<gene>
    <name evidence="6" type="ORF">STRCI_000681</name>
</gene>
<dbReference type="InterPro" id="IPR000792">
    <property type="entry name" value="Tscrpt_reg_LuxR_C"/>
</dbReference>
<name>A0ABY7K537_9ACTN</name>
<dbReference type="PROSITE" id="PS00622">
    <property type="entry name" value="HTH_LUXR_1"/>
    <property type="match status" value="1"/>
</dbReference>
<accession>A0ABY7K537</accession>
<dbReference type="PROSITE" id="PS50043">
    <property type="entry name" value="HTH_LUXR_2"/>
    <property type="match status" value="2"/>
</dbReference>
<dbReference type="RefSeq" id="WP_269657312.1">
    <property type="nucleotide sequence ID" value="NZ_CP114413.1"/>
</dbReference>
<dbReference type="PANTHER" id="PTHR44688:SF16">
    <property type="entry name" value="DNA-BINDING TRANSCRIPTIONAL ACTIVATOR DEVR_DOSR"/>
    <property type="match status" value="1"/>
</dbReference>
<dbReference type="Pfam" id="PF00196">
    <property type="entry name" value="GerE"/>
    <property type="match status" value="2"/>
</dbReference>
<keyword evidence="7" id="KW-1185">Reference proteome</keyword>
<proteinExistence type="predicted"/>
<protein>
    <submittedName>
        <fullName evidence="6">LuxR family transcriptional regulator</fullName>
    </submittedName>
</protein>
<evidence type="ECO:0000259" key="5">
    <source>
        <dbReference type="PROSITE" id="PS50043"/>
    </source>
</evidence>
<dbReference type="PANTHER" id="PTHR44688">
    <property type="entry name" value="DNA-BINDING TRANSCRIPTIONAL ACTIVATOR DEVR_DOSR"/>
    <property type="match status" value="1"/>
</dbReference>
<evidence type="ECO:0000256" key="2">
    <source>
        <dbReference type="ARBA" id="ARBA00023125"/>
    </source>
</evidence>
<keyword evidence="1" id="KW-0805">Transcription regulation</keyword>
<dbReference type="Gene3D" id="1.10.10.10">
    <property type="entry name" value="Winged helix-like DNA-binding domain superfamily/Winged helix DNA-binding domain"/>
    <property type="match status" value="2"/>
</dbReference>
<reference evidence="6" key="1">
    <citation type="submission" date="2022-12" db="EMBL/GenBank/DDBJ databases">
        <authorList>
            <person name="Ruckert C."/>
            <person name="Busche T."/>
            <person name="Kalinowski J."/>
            <person name="Wittmann C."/>
        </authorList>
    </citation>
    <scope>NUCLEOTIDE SEQUENCE</scope>
    <source>
        <strain evidence="6">DSM 40467</strain>
    </source>
</reference>
<feature type="compositionally biased region" description="Basic residues" evidence="4">
    <location>
        <begin position="1"/>
        <end position="12"/>
    </location>
</feature>
<dbReference type="InterPro" id="IPR016032">
    <property type="entry name" value="Sig_transdc_resp-reg_C-effctor"/>
</dbReference>
<feature type="domain" description="HTH luxR-type" evidence="5">
    <location>
        <begin position="18"/>
        <end position="83"/>
    </location>
</feature>
<dbReference type="Proteomes" id="UP001164439">
    <property type="component" value="Chromosome"/>
</dbReference>
<evidence type="ECO:0000256" key="1">
    <source>
        <dbReference type="ARBA" id="ARBA00023015"/>
    </source>
</evidence>
<organism evidence="6 7">
    <name type="scientific">Streptomyces cinnabarinus</name>
    <dbReference type="NCBI Taxonomy" id="67287"/>
    <lineage>
        <taxon>Bacteria</taxon>
        <taxon>Bacillati</taxon>
        <taxon>Actinomycetota</taxon>
        <taxon>Actinomycetes</taxon>
        <taxon>Kitasatosporales</taxon>
        <taxon>Streptomycetaceae</taxon>
        <taxon>Streptomyces</taxon>
    </lineage>
</organism>
<dbReference type="EMBL" id="CP114413">
    <property type="protein sequence ID" value="WAZ19620.1"/>
    <property type="molecule type" value="Genomic_DNA"/>
</dbReference>
<dbReference type="PRINTS" id="PR00038">
    <property type="entry name" value="HTHLUXR"/>
</dbReference>